<dbReference type="Gene3D" id="2.60.40.4070">
    <property type="match status" value="1"/>
</dbReference>
<proteinExistence type="inferred from homology"/>
<comment type="similarity">
    <text evidence="1 5">Belongs to the FlgD family.</text>
</comment>
<gene>
    <name evidence="7" type="ORF">SAMN05444004_105239</name>
</gene>
<dbReference type="OrthoDB" id="9785233at2"/>
<evidence type="ECO:0000313" key="7">
    <source>
        <dbReference type="EMBL" id="SDZ06438.1"/>
    </source>
</evidence>
<dbReference type="Pfam" id="PF03963">
    <property type="entry name" value="FlgD"/>
    <property type="match status" value="1"/>
</dbReference>
<keyword evidence="8" id="KW-1185">Reference proteome</keyword>
<dbReference type="Proteomes" id="UP000198914">
    <property type="component" value="Unassembled WGS sequence"/>
</dbReference>
<dbReference type="EMBL" id="FNPX01000005">
    <property type="protein sequence ID" value="SDZ06438.1"/>
    <property type="molecule type" value="Genomic_DNA"/>
</dbReference>
<keyword evidence="7" id="KW-0966">Cell projection</keyword>
<evidence type="ECO:0000256" key="4">
    <source>
        <dbReference type="ARBA" id="ARBA00024746"/>
    </source>
</evidence>
<evidence type="ECO:0000256" key="5">
    <source>
        <dbReference type="RuleBase" id="RU362076"/>
    </source>
</evidence>
<evidence type="ECO:0000256" key="3">
    <source>
        <dbReference type="ARBA" id="ARBA00022795"/>
    </source>
</evidence>
<feature type="region of interest" description="Disordered" evidence="6">
    <location>
        <begin position="1"/>
        <end position="28"/>
    </location>
</feature>
<accession>A0A1H3PZY0</accession>
<sequence length="223" mass="23619">MDLAATHRTAAPATTTNADTANDASASPTSDFETFLRLLTAQIRNQDPLEPTDSTAYTAQLATFSNVEQAVKTNDLLTSMIARLDTQQISGASNWIGMEVRHSGVVAHDGGSTEFHTLIHPTADRAELVVYDLTGAEVARHPINPDAETIRWPAAGQGDTVANGGYLLEVESWSGTQSLTPTTVDHYASVTEVVLGAGGAELILDGLVRLPADALQSVRRPIA</sequence>
<evidence type="ECO:0000256" key="6">
    <source>
        <dbReference type="SAM" id="MobiDB-lite"/>
    </source>
</evidence>
<comment type="function">
    <text evidence="4 5">Required for flagellar hook formation. May act as a scaffolding protein.</text>
</comment>
<keyword evidence="3 5" id="KW-1005">Bacterial flagellum biogenesis</keyword>
<keyword evidence="7" id="KW-0969">Cilium</keyword>
<organism evidence="7 8">
    <name type="scientific">Jannaschia faecimaris</name>
    <dbReference type="NCBI Taxonomy" id="1244108"/>
    <lineage>
        <taxon>Bacteria</taxon>
        <taxon>Pseudomonadati</taxon>
        <taxon>Pseudomonadota</taxon>
        <taxon>Alphaproteobacteria</taxon>
        <taxon>Rhodobacterales</taxon>
        <taxon>Roseobacteraceae</taxon>
        <taxon>Jannaschia</taxon>
    </lineage>
</organism>
<name>A0A1H3PZY0_9RHOB</name>
<evidence type="ECO:0000313" key="8">
    <source>
        <dbReference type="Proteomes" id="UP000198914"/>
    </source>
</evidence>
<dbReference type="STRING" id="1244108.SAMN05444004_105239"/>
<dbReference type="GO" id="GO:0044781">
    <property type="term" value="P:bacterial-type flagellum organization"/>
    <property type="evidence" value="ECO:0007669"/>
    <property type="project" value="UniProtKB-UniRule"/>
</dbReference>
<evidence type="ECO:0000256" key="1">
    <source>
        <dbReference type="ARBA" id="ARBA00010577"/>
    </source>
</evidence>
<reference evidence="8" key="1">
    <citation type="submission" date="2016-10" db="EMBL/GenBank/DDBJ databases">
        <authorList>
            <person name="Varghese N."/>
            <person name="Submissions S."/>
        </authorList>
    </citation>
    <scope>NUCLEOTIDE SEQUENCE [LARGE SCALE GENOMIC DNA]</scope>
    <source>
        <strain evidence="8">DSM 100420</strain>
    </source>
</reference>
<dbReference type="AlphaFoldDB" id="A0A1H3PZY0"/>
<protein>
    <recommendedName>
        <fullName evidence="2 5">Basal-body rod modification protein FlgD</fullName>
    </recommendedName>
</protein>
<dbReference type="Gene3D" id="2.30.30.910">
    <property type="match status" value="1"/>
</dbReference>
<dbReference type="InterPro" id="IPR005648">
    <property type="entry name" value="FlgD"/>
</dbReference>
<evidence type="ECO:0000256" key="2">
    <source>
        <dbReference type="ARBA" id="ARBA00016013"/>
    </source>
</evidence>
<keyword evidence="7" id="KW-0282">Flagellum</keyword>